<dbReference type="InterPro" id="IPR050738">
    <property type="entry name" value="Sulfatase"/>
</dbReference>
<name>A0A146K7M5_9EUKA</name>
<protein>
    <submittedName>
        <fullName evidence="4">Sulfatase</fullName>
    </submittedName>
</protein>
<sequence length="926" mass="105749">VQFLSYSLSFFFVFSLSVLVRQSILLTLTNRFTHFVFIYICTTNFVDVFCKLHFKMKSVHIPAYYLFPLVTYILIMIVSSFKFYELNTANFYQTQFKHDILLFGLLQAFDLLSIALVHLILYYCLCYPQNKYLKQKKLPTIVLNLPFLLFYFFNVLIAFYDTENYREMESDISVDNLKAYTFGIRQKYDLNYVFKGIKGGSGGIKVFIDVVLANPIHWVLLVSSYLVVLIGCIIWLCFNFRIFLSQFFVEKADNQIQNEVSEELLEPVKKKKEVQVKIIQFQNPVANWLVMIQIIVLLIDVTIFGVSITSNATDSINKYTPSAWVLYRSASPEHLSNLEFDLAFEQFKAELPADRYLLDQRNPPLYPLVTGTYEQFCAYNQQLCPQEKQLFLSKYLQVESPPNILFIAFESFSPSPKYIEQSFVDNKNDSEIVLGSPYSAQDLPNIRKYSEKGANFLGMSSFGLPTINGWHSLFTSEKPKFKGINMVSHDGNEFESFMKKFRHLGYFTTYVSPSPLDFDGKSNWMFNGMADEVYFNIPSEEQCRWLNINKTAKNAWIADRVTSRQAILAATVQFINNGKLTLDSASAIYGEEVNVSQQQALDILTEVLSVVSTIAQPNQPLQLVYMNVDSHTPFTGYDYPEMYDAFRTDDPYQTMIRSADHHMGRLIDYVMKIDPNTILALTGDHGAREHPLYNANQNVTNFTRFDSRCVGQNMGNDNLFDTSGFIYHPTIEAKNLTLTTATDHDDFIFTLEAMVYKAWGQPQSPTSRLGVDLVQVLKSGNTTALKKKTSVSTTHTIIEIRSGDSILRSSIFGAEGGFVVQATYPTCILKQSQQSDLYEKGILRARFLAYLAQENRVWSDVFLQNCTLNVDLMDGNSCTLERVSAQKTQPVDNLLVIIFTTIFSGGFIVACILGYLASRCSQRKSE</sequence>
<feature type="transmembrane region" description="Helical" evidence="2">
    <location>
        <begin position="138"/>
        <end position="160"/>
    </location>
</feature>
<evidence type="ECO:0000313" key="4">
    <source>
        <dbReference type="EMBL" id="JAP91825.1"/>
    </source>
</evidence>
<feature type="transmembrane region" description="Helical" evidence="2">
    <location>
        <begin position="894"/>
        <end position="917"/>
    </location>
</feature>
<dbReference type="PANTHER" id="PTHR42693:SF33">
    <property type="entry name" value="ARYLSULFATASE"/>
    <property type="match status" value="1"/>
</dbReference>
<feature type="domain" description="Sulfatase N-terminal" evidence="3">
    <location>
        <begin position="402"/>
        <end position="750"/>
    </location>
</feature>
<evidence type="ECO:0000256" key="1">
    <source>
        <dbReference type="ARBA" id="ARBA00008779"/>
    </source>
</evidence>
<feature type="transmembrane region" description="Helical" evidence="2">
    <location>
        <begin position="101"/>
        <end position="126"/>
    </location>
</feature>
<dbReference type="GO" id="GO:0004065">
    <property type="term" value="F:arylsulfatase activity"/>
    <property type="evidence" value="ECO:0007669"/>
    <property type="project" value="TreeGrafter"/>
</dbReference>
<gene>
    <name evidence="4" type="ORF">TPC1_16435</name>
</gene>
<feature type="transmembrane region" description="Helical" evidence="2">
    <location>
        <begin position="285"/>
        <end position="308"/>
    </location>
</feature>
<feature type="non-terminal residue" evidence="4">
    <location>
        <position position="1"/>
    </location>
</feature>
<organism evidence="4">
    <name type="scientific">Trepomonas sp. PC1</name>
    <dbReference type="NCBI Taxonomy" id="1076344"/>
    <lineage>
        <taxon>Eukaryota</taxon>
        <taxon>Metamonada</taxon>
        <taxon>Diplomonadida</taxon>
        <taxon>Hexamitidae</taxon>
        <taxon>Hexamitinae</taxon>
        <taxon>Trepomonas</taxon>
    </lineage>
</organism>
<evidence type="ECO:0000259" key="3">
    <source>
        <dbReference type="Pfam" id="PF00884"/>
    </source>
</evidence>
<accession>A0A146K7M5</accession>
<proteinExistence type="inferred from homology"/>
<feature type="transmembrane region" description="Helical" evidence="2">
    <location>
        <begin position="62"/>
        <end position="81"/>
    </location>
</feature>
<dbReference type="InterPro" id="IPR017850">
    <property type="entry name" value="Alkaline_phosphatase_core_sf"/>
</dbReference>
<keyword evidence="2" id="KW-1133">Transmembrane helix</keyword>
<dbReference type="SUPFAM" id="SSF53649">
    <property type="entry name" value="Alkaline phosphatase-like"/>
    <property type="match status" value="1"/>
</dbReference>
<dbReference type="EMBL" id="GDID01004781">
    <property type="protein sequence ID" value="JAP91825.1"/>
    <property type="molecule type" value="Transcribed_RNA"/>
</dbReference>
<comment type="similarity">
    <text evidence="1">Belongs to the sulfatase family.</text>
</comment>
<keyword evidence="2" id="KW-0812">Transmembrane</keyword>
<keyword evidence="2" id="KW-0472">Membrane</keyword>
<feature type="transmembrane region" description="Helical" evidence="2">
    <location>
        <begin position="32"/>
        <end position="50"/>
    </location>
</feature>
<feature type="transmembrane region" description="Helical" evidence="2">
    <location>
        <begin position="216"/>
        <end position="238"/>
    </location>
</feature>
<dbReference type="Pfam" id="PF00884">
    <property type="entry name" value="Sulfatase"/>
    <property type="match status" value="1"/>
</dbReference>
<reference evidence="4" key="1">
    <citation type="submission" date="2015-07" db="EMBL/GenBank/DDBJ databases">
        <title>Adaptation to a free-living lifestyle via gene acquisitions in the diplomonad Trepomonas sp. PC1.</title>
        <authorList>
            <person name="Xu F."/>
            <person name="Jerlstrom-Hultqvist J."/>
            <person name="Kolisko M."/>
            <person name="Simpson A.G.B."/>
            <person name="Roger A.J."/>
            <person name="Svard S.G."/>
            <person name="Andersson J.O."/>
        </authorList>
    </citation>
    <scope>NUCLEOTIDE SEQUENCE</scope>
    <source>
        <strain evidence="4">PC1</strain>
    </source>
</reference>
<evidence type="ECO:0000256" key="2">
    <source>
        <dbReference type="SAM" id="Phobius"/>
    </source>
</evidence>
<dbReference type="Gene3D" id="3.40.720.10">
    <property type="entry name" value="Alkaline Phosphatase, subunit A"/>
    <property type="match status" value="1"/>
</dbReference>
<dbReference type="AlphaFoldDB" id="A0A146K7M5"/>
<dbReference type="PANTHER" id="PTHR42693">
    <property type="entry name" value="ARYLSULFATASE FAMILY MEMBER"/>
    <property type="match status" value="1"/>
</dbReference>
<dbReference type="InterPro" id="IPR000917">
    <property type="entry name" value="Sulfatase_N"/>
</dbReference>